<proteinExistence type="predicted"/>
<dbReference type="PANTHER" id="PTHR48025:SF1">
    <property type="entry name" value="RRM DOMAIN-CONTAINING PROTEIN"/>
    <property type="match status" value="1"/>
</dbReference>
<feature type="domain" description="RRM" evidence="4">
    <location>
        <begin position="94"/>
        <end position="172"/>
    </location>
</feature>
<dbReference type="OrthoDB" id="266020at2759"/>
<protein>
    <submittedName>
        <fullName evidence="5">ELAV-like protein 2</fullName>
    </submittedName>
</protein>
<dbReference type="InterPro" id="IPR012677">
    <property type="entry name" value="Nucleotide-bd_a/b_plait_sf"/>
</dbReference>
<dbReference type="Proteomes" id="UP000285301">
    <property type="component" value="Unassembled WGS sequence"/>
</dbReference>
<dbReference type="EMBL" id="NCKU01000815">
    <property type="protein sequence ID" value="RWS14045.1"/>
    <property type="molecule type" value="Genomic_DNA"/>
</dbReference>
<dbReference type="PANTHER" id="PTHR48025">
    <property type="entry name" value="OS02G0815200 PROTEIN"/>
    <property type="match status" value="1"/>
</dbReference>
<evidence type="ECO:0000313" key="5">
    <source>
        <dbReference type="EMBL" id="RWS13429.1"/>
    </source>
</evidence>
<dbReference type="SMART" id="SM00360">
    <property type="entry name" value="RRM"/>
    <property type="match status" value="3"/>
</dbReference>
<dbReference type="STRING" id="1965070.A0A3S3PE80"/>
<accession>A0A3S3PE80</accession>
<dbReference type="PROSITE" id="PS50102">
    <property type="entry name" value="RRM"/>
    <property type="match status" value="3"/>
</dbReference>
<evidence type="ECO:0000313" key="6">
    <source>
        <dbReference type="EMBL" id="RWS14045.1"/>
    </source>
</evidence>
<dbReference type="InterPro" id="IPR035979">
    <property type="entry name" value="RBD_domain_sf"/>
</dbReference>
<keyword evidence="1" id="KW-0677">Repeat</keyword>
<dbReference type="GO" id="GO:0003729">
    <property type="term" value="F:mRNA binding"/>
    <property type="evidence" value="ECO:0007669"/>
    <property type="project" value="TreeGrafter"/>
</dbReference>
<dbReference type="Pfam" id="PF00076">
    <property type="entry name" value="RRM_1"/>
    <property type="match status" value="3"/>
</dbReference>
<dbReference type="AlphaFoldDB" id="A0A3S3PE80"/>
<dbReference type="InterPro" id="IPR002343">
    <property type="entry name" value="Hud_Sxl_RNA"/>
</dbReference>
<name>A0A3S3PE80_9ACAR</name>
<dbReference type="EMBL" id="NCKU01000993">
    <property type="protein sequence ID" value="RWS13429.1"/>
    <property type="molecule type" value="Genomic_DNA"/>
</dbReference>
<feature type="domain" description="RRM" evidence="4">
    <location>
        <begin position="265"/>
        <end position="340"/>
    </location>
</feature>
<dbReference type="GO" id="GO:1990904">
    <property type="term" value="C:ribonucleoprotein complex"/>
    <property type="evidence" value="ECO:0007669"/>
    <property type="project" value="InterPro"/>
</dbReference>
<sequence>MSNSEEKTNLIINYLPQSMTDDEFWRMFEKIGPLRSAKIIRNKHTNYSYGFGFVNYVYVKDAQTAIAKLNGLQVQHKRIKVAFSRPQCHAIKKAKLYVKNVPLNFTEKDLESLFSKYGKIIQCRLLDGEAKKKGIAFVLYDLHDQAEKAIESLNGVLLNGASYPLEIKYATDNKQNRSWNMSDESYHSRSDYRDSPYYDSIGFSPLQTFSFLNTGLIGGPIRNADYGKSHNRYNPFDNQYLRGMSDYDASKYAHSSQYSSSSKNNVLFVYNIGAQVNEDMLSDLFLKFGPVIKAQVMRKGNESRGYGFVTMRYHEDAVNAIHALNGFNFRGKSLQVNFKR</sequence>
<organism evidence="5 7">
    <name type="scientific">Dinothrombium tinctorium</name>
    <dbReference type="NCBI Taxonomy" id="1965070"/>
    <lineage>
        <taxon>Eukaryota</taxon>
        <taxon>Metazoa</taxon>
        <taxon>Ecdysozoa</taxon>
        <taxon>Arthropoda</taxon>
        <taxon>Chelicerata</taxon>
        <taxon>Arachnida</taxon>
        <taxon>Acari</taxon>
        <taxon>Acariformes</taxon>
        <taxon>Trombidiformes</taxon>
        <taxon>Prostigmata</taxon>
        <taxon>Anystina</taxon>
        <taxon>Parasitengona</taxon>
        <taxon>Trombidioidea</taxon>
        <taxon>Trombidiidae</taxon>
        <taxon>Dinothrombium</taxon>
    </lineage>
</organism>
<dbReference type="PRINTS" id="PR00961">
    <property type="entry name" value="HUDSXLRNA"/>
</dbReference>
<reference evidence="5" key="2">
    <citation type="submission" date="2018-11" db="EMBL/GenBank/DDBJ databases">
        <title>Trombidioid mite genomics.</title>
        <authorList>
            <person name="Dong X."/>
        </authorList>
    </citation>
    <scope>NUCLEOTIDE SEQUENCE</scope>
    <source>
        <strain evidence="5">UoL-WK</strain>
    </source>
</reference>
<dbReference type="SUPFAM" id="SSF54928">
    <property type="entry name" value="RNA-binding domain, RBD"/>
    <property type="match status" value="2"/>
</dbReference>
<dbReference type="InterPro" id="IPR050502">
    <property type="entry name" value="Euk_RNA-bind_prot"/>
</dbReference>
<evidence type="ECO:0000256" key="2">
    <source>
        <dbReference type="ARBA" id="ARBA00022884"/>
    </source>
</evidence>
<keyword evidence="2 3" id="KW-0694">RNA-binding</keyword>
<dbReference type="Gene3D" id="3.30.70.330">
    <property type="match status" value="3"/>
</dbReference>
<dbReference type="GO" id="GO:0010629">
    <property type="term" value="P:negative regulation of gene expression"/>
    <property type="evidence" value="ECO:0007669"/>
    <property type="project" value="UniProtKB-ARBA"/>
</dbReference>
<dbReference type="GO" id="GO:0005737">
    <property type="term" value="C:cytoplasm"/>
    <property type="evidence" value="ECO:0007669"/>
    <property type="project" value="UniProtKB-ARBA"/>
</dbReference>
<dbReference type="InterPro" id="IPR000504">
    <property type="entry name" value="RRM_dom"/>
</dbReference>
<evidence type="ECO:0000256" key="3">
    <source>
        <dbReference type="PROSITE-ProRule" id="PRU00176"/>
    </source>
</evidence>
<dbReference type="GO" id="GO:0009967">
    <property type="term" value="P:positive regulation of signal transduction"/>
    <property type="evidence" value="ECO:0007669"/>
    <property type="project" value="UniProtKB-ARBA"/>
</dbReference>
<feature type="domain" description="RRM" evidence="4">
    <location>
        <begin position="8"/>
        <end position="86"/>
    </location>
</feature>
<evidence type="ECO:0000259" key="4">
    <source>
        <dbReference type="PROSITE" id="PS50102"/>
    </source>
</evidence>
<evidence type="ECO:0000256" key="1">
    <source>
        <dbReference type="ARBA" id="ARBA00022737"/>
    </source>
</evidence>
<reference evidence="5 7" key="1">
    <citation type="journal article" date="2018" name="Gigascience">
        <title>Genomes of trombidid mites reveal novel predicted allergens and laterally-transferred genes associated with secondary metabolism.</title>
        <authorList>
            <person name="Dong X."/>
            <person name="Chaisiri K."/>
            <person name="Xia D."/>
            <person name="Armstrong S.D."/>
            <person name="Fang Y."/>
            <person name="Donnelly M.J."/>
            <person name="Kadowaki T."/>
            <person name="McGarry J.W."/>
            <person name="Darby A.C."/>
            <person name="Makepeace B.L."/>
        </authorList>
    </citation>
    <scope>NUCLEOTIDE SEQUENCE [LARGE SCALE GENOMIC DNA]</scope>
    <source>
        <strain evidence="5">UoL-WK</strain>
    </source>
</reference>
<keyword evidence="7" id="KW-1185">Reference proteome</keyword>
<gene>
    <name evidence="6" type="ORF">B4U79_11106</name>
    <name evidence="5" type="ORF">B4U79_13597</name>
</gene>
<comment type="caution">
    <text evidence="5">The sequence shown here is derived from an EMBL/GenBank/DDBJ whole genome shotgun (WGS) entry which is preliminary data.</text>
</comment>
<evidence type="ECO:0000313" key="7">
    <source>
        <dbReference type="Proteomes" id="UP000285301"/>
    </source>
</evidence>
<dbReference type="FunFam" id="3.30.70.330:FF:000383">
    <property type="entry name" value="Sex lethal, isoform D"/>
    <property type="match status" value="1"/>
</dbReference>